<protein>
    <recommendedName>
        <fullName evidence="1">GST N-terminal domain-containing protein</fullName>
    </recommendedName>
</protein>
<evidence type="ECO:0000313" key="2">
    <source>
        <dbReference type="EMBL" id="KAI5448690.1"/>
    </source>
</evidence>
<evidence type="ECO:0000313" key="3">
    <source>
        <dbReference type="Proteomes" id="UP001058974"/>
    </source>
</evidence>
<dbReference type="PROSITE" id="PS50404">
    <property type="entry name" value="GST_NTER"/>
    <property type="match status" value="1"/>
</dbReference>
<dbReference type="GO" id="GO:0004364">
    <property type="term" value="F:glutathione transferase activity"/>
    <property type="evidence" value="ECO:0007669"/>
    <property type="project" value="InterPro"/>
</dbReference>
<dbReference type="InterPro" id="IPR044628">
    <property type="entry name" value="EF-1-gamma_plant"/>
</dbReference>
<dbReference type="CDD" id="cd03044">
    <property type="entry name" value="GST_N_EF1Bgamma"/>
    <property type="match status" value="1"/>
</dbReference>
<dbReference type="Gramene" id="Psat01G0591200-T1">
    <property type="protein sequence ID" value="KAI5448690.1"/>
    <property type="gene ID" value="KIW84_015912"/>
</dbReference>
<dbReference type="Pfam" id="PF02798">
    <property type="entry name" value="GST_N"/>
    <property type="match status" value="1"/>
</dbReference>
<gene>
    <name evidence="2" type="ORF">KIW84_015912</name>
</gene>
<sequence>MFLPSITVSTISFLISPIEMLLNYLVPIVSDIKPDLRAFPFKSMALILHSTQANRNFYKILIAAEYVGVKVELAPDFQMGVSNKTPHFLKLNPIGKVPVLETPEGAVFESNAIARHVARLGENNLFGSSSIGHVCVLFMVYLACLF</sequence>
<feature type="domain" description="GST N-terminal" evidence="1">
    <location>
        <begin position="44"/>
        <end position="125"/>
    </location>
</feature>
<reference evidence="2 3" key="1">
    <citation type="journal article" date="2022" name="Nat. Genet.">
        <title>Improved pea reference genome and pan-genome highlight genomic features and evolutionary characteristics.</title>
        <authorList>
            <person name="Yang T."/>
            <person name="Liu R."/>
            <person name="Luo Y."/>
            <person name="Hu S."/>
            <person name="Wang D."/>
            <person name="Wang C."/>
            <person name="Pandey M.K."/>
            <person name="Ge S."/>
            <person name="Xu Q."/>
            <person name="Li N."/>
            <person name="Li G."/>
            <person name="Huang Y."/>
            <person name="Saxena R.K."/>
            <person name="Ji Y."/>
            <person name="Li M."/>
            <person name="Yan X."/>
            <person name="He Y."/>
            <person name="Liu Y."/>
            <person name="Wang X."/>
            <person name="Xiang C."/>
            <person name="Varshney R.K."/>
            <person name="Ding H."/>
            <person name="Gao S."/>
            <person name="Zong X."/>
        </authorList>
    </citation>
    <scope>NUCLEOTIDE SEQUENCE [LARGE SCALE GENOMIC DNA]</scope>
    <source>
        <strain evidence="2 3">cv. Zhongwan 6</strain>
    </source>
</reference>
<dbReference type="InterPro" id="IPR036249">
    <property type="entry name" value="Thioredoxin-like_sf"/>
</dbReference>
<accession>A0A9D5BS20</accession>
<dbReference type="InterPro" id="IPR004045">
    <property type="entry name" value="Glutathione_S-Trfase_N"/>
</dbReference>
<dbReference type="PANTHER" id="PTHR44372">
    <property type="entry name" value="ELONGATION FACTOR 1-GAMMA 1-RELATED"/>
    <property type="match status" value="1"/>
</dbReference>
<name>A0A9D5BS20_PEA</name>
<dbReference type="Proteomes" id="UP001058974">
    <property type="component" value="Chromosome 1"/>
</dbReference>
<comment type="caution">
    <text evidence="2">The sequence shown here is derived from an EMBL/GenBank/DDBJ whole genome shotgun (WGS) entry which is preliminary data.</text>
</comment>
<dbReference type="EMBL" id="JAMSHJ010000001">
    <property type="protein sequence ID" value="KAI5448690.1"/>
    <property type="molecule type" value="Genomic_DNA"/>
</dbReference>
<dbReference type="FunFam" id="3.40.30.10:FF:000148">
    <property type="entry name" value="Elongation factor 1B gamma"/>
    <property type="match status" value="1"/>
</dbReference>
<dbReference type="AlphaFoldDB" id="A0A9D5BS20"/>
<organism evidence="2 3">
    <name type="scientific">Pisum sativum</name>
    <name type="common">Garden pea</name>
    <name type="synonym">Lathyrus oleraceus</name>
    <dbReference type="NCBI Taxonomy" id="3888"/>
    <lineage>
        <taxon>Eukaryota</taxon>
        <taxon>Viridiplantae</taxon>
        <taxon>Streptophyta</taxon>
        <taxon>Embryophyta</taxon>
        <taxon>Tracheophyta</taxon>
        <taxon>Spermatophyta</taxon>
        <taxon>Magnoliopsida</taxon>
        <taxon>eudicotyledons</taxon>
        <taxon>Gunneridae</taxon>
        <taxon>Pentapetalae</taxon>
        <taxon>rosids</taxon>
        <taxon>fabids</taxon>
        <taxon>Fabales</taxon>
        <taxon>Fabaceae</taxon>
        <taxon>Papilionoideae</taxon>
        <taxon>50 kb inversion clade</taxon>
        <taxon>NPAAA clade</taxon>
        <taxon>Hologalegina</taxon>
        <taxon>IRL clade</taxon>
        <taxon>Fabeae</taxon>
        <taxon>Lathyrus</taxon>
    </lineage>
</organism>
<dbReference type="Gene3D" id="3.40.30.10">
    <property type="entry name" value="Glutaredoxin"/>
    <property type="match status" value="1"/>
</dbReference>
<proteinExistence type="predicted"/>
<dbReference type="PANTHER" id="PTHR44372:SF10">
    <property type="entry name" value="TRANSLATION ELONGATION FACTOR EF1B, GAMMA CHAIN"/>
    <property type="match status" value="1"/>
</dbReference>
<keyword evidence="3" id="KW-1185">Reference proteome</keyword>
<dbReference type="SUPFAM" id="SSF52833">
    <property type="entry name" value="Thioredoxin-like"/>
    <property type="match status" value="1"/>
</dbReference>
<evidence type="ECO:0000259" key="1">
    <source>
        <dbReference type="PROSITE" id="PS50404"/>
    </source>
</evidence>